<feature type="transmembrane region" description="Helical" evidence="5">
    <location>
        <begin position="99"/>
        <end position="119"/>
    </location>
</feature>
<feature type="transmembrane region" description="Helical" evidence="5">
    <location>
        <begin position="530"/>
        <end position="554"/>
    </location>
</feature>
<reference evidence="7" key="1">
    <citation type="submission" date="2021-02" db="EMBL/GenBank/DDBJ databases">
        <authorList>
            <person name="Nowell W R."/>
        </authorList>
    </citation>
    <scope>NUCLEOTIDE SEQUENCE</scope>
</reference>
<evidence type="ECO:0000256" key="3">
    <source>
        <dbReference type="ARBA" id="ARBA00022989"/>
    </source>
</evidence>
<dbReference type="InterPro" id="IPR017452">
    <property type="entry name" value="GPCR_Rhodpsn_7TM"/>
</dbReference>
<dbReference type="Pfam" id="PF00001">
    <property type="entry name" value="7tm_1"/>
    <property type="match status" value="1"/>
</dbReference>
<keyword evidence="2 5" id="KW-0812">Transmembrane</keyword>
<gene>
    <name evidence="7" type="ORF">EDS130_LOCUS39149</name>
</gene>
<protein>
    <recommendedName>
        <fullName evidence="6">G-protein coupled receptors family 1 profile domain-containing protein</fullName>
    </recommendedName>
</protein>
<dbReference type="Proteomes" id="UP000663852">
    <property type="component" value="Unassembled WGS sequence"/>
</dbReference>
<dbReference type="SUPFAM" id="SSF81321">
    <property type="entry name" value="Family A G protein-coupled receptor-like"/>
    <property type="match status" value="1"/>
</dbReference>
<feature type="transmembrane region" description="Helical" evidence="5">
    <location>
        <begin position="26"/>
        <end position="47"/>
    </location>
</feature>
<evidence type="ECO:0000259" key="6">
    <source>
        <dbReference type="PROSITE" id="PS50262"/>
    </source>
</evidence>
<comment type="subcellular location">
    <subcellularLocation>
        <location evidence="1">Membrane</location>
    </subcellularLocation>
</comment>
<dbReference type="PANTHER" id="PTHR46068">
    <property type="entry name" value="PROTEIN CBG27172"/>
    <property type="match status" value="1"/>
</dbReference>
<comment type="caution">
    <text evidence="7">The sequence shown here is derived from an EMBL/GenBank/DDBJ whole genome shotgun (WGS) entry which is preliminary data.</text>
</comment>
<name>A0A815P758_ADIRI</name>
<sequence>MTLANVSDVQAEINALKASWILFDKVYCFSMIILGTIGHLLSIYIFTRRSIRMNPCARYFLASTFCGWFVVCFGIPYRFLQIVYDINPSGYSKLICKLFNFLFFTSRALTSWIIVLACADRFVASSTSAKMRAWSSIRVTYYAIFVTTIMVGLFYIHVPIFYYVNQNTNTCLAPPGTYSTFYGIWNLFVFSLGPPFSMFILGALTIRNFRQSIKRIAPNNNPDNVTGNGNQIQQRRKAIDQQMIRMLLVQCLVFILTGAPVSIQYIYGAVAILSDPVESTKNNLAWNIIGFISLTGPSSSFYLFTLSRLSGGQWSLSINAGKLSRSPSFTFQHFCKEISFPIMKTEDLQKVVTLKYQNGDYPTKVFLDLNVVIRLATIKRWYKMIDETGSINLSLPPGAPRTARTSAAIKKIKKKLQKNYVSTRTLAIDLGISHESVRTILREDLRCRPYKHLIEPALTEEHKEKRKKFANWIRTNFRKEETLKILFSDEKMFDIEGVYNTQNDRIWAATRDEANQKGGIHQKKKFPLKVIVWLGVCSKGVSPLVIFEQVFYLISSNKTHLSSHPHPFSSSLITSSHLSGFSLRYSR</sequence>
<dbReference type="PANTHER" id="PTHR46068:SF1">
    <property type="entry name" value="TRANSPOSASE IS30-LIKE HTH DOMAIN-CONTAINING PROTEIN"/>
    <property type="match status" value="1"/>
</dbReference>
<feature type="transmembrane region" description="Helical" evidence="5">
    <location>
        <begin position="139"/>
        <end position="164"/>
    </location>
</feature>
<dbReference type="InterPro" id="IPR036397">
    <property type="entry name" value="RNaseH_sf"/>
</dbReference>
<keyword evidence="3 5" id="KW-1133">Transmembrane helix</keyword>
<evidence type="ECO:0000256" key="4">
    <source>
        <dbReference type="ARBA" id="ARBA00023136"/>
    </source>
</evidence>
<evidence type="ECO:0000256" key="2">
    <source>
        <dbReference type="ARBA" id="ARBA00022692"/>
    </source>
</evidence>
<dbReference type="GO" id="GO:0004930">
    <property type="term" value="F:G protein-coupled receptor activity"/>
    <property type="evidence" value="ECO:0007669"/>
    <property type="project" value="InterPro"/>
</dbReference>
<dbReference type="AlphaFoldDB" id="A0A815P758"/>
<feature type="domain" description="G-protein coupled receptors family 1 profile" evidence="6">
    <location>
        <begin position="38"/>
        <end position="304"/>
    </location>
</feature>
<dbReference type="InterPro" id="IPR000276">
    <property type="entry name" value="GPCR_Rhodpsn"/>
</dbReference>
<feature type="transmembrane region" description="Helical" evidence="5">
    <location>
        <begin position="184"/>
        <end position="206"/>
    </location>
</feature>
<evidence type="ECO:0000313" key="8">
    <source>
        <dbReference type="Proteomes" id="UP000663852"/>
    </source>
</evidence>
<accession>A0A815P758</accession>
<dbReference type="GO" id="GO:0003676">
    <property type="term" value="F:nucleic acid binding"/>
    <property type="evidence" value="ECO:0007669"/>
    <property type="project" value="InterPro"/>
</dbReference>
<dbReference type="EMBL" id="CAJNOJ010000428">
    <property type="protein sequence ID" value="CAF1445138.1"/>
    <property type="molecule type" value="Genomic_DNA"/>
</dbReference>
<dbReference type="PROSITE" id="PS50262">
    <property type="entry name" value="G_PROTEIN_RECEP_F1_2"/>
    <property type="match status" value="1"/>
</dbReference>
<feature type="transmembrane region" description="Helical" evidence="5">
    <location>
        <begin position="246"/>
        <end position="272"/>
    </location>
</feature>
<evidence type="ECO:0000256" key="5">
    <source>
        <dbReference type="SAM" id="Phobius"/>
    </source>
</evidence>
<proteinExistence type="predicted"/>
<feature type="transmembrane region" description="Helical" evidence="5">
    <location>
        <begin position="284"/>
        <end position="304"/>
    </location>
</feature>
<feature type="transmembrane region" description="Helical" evidence="5">
    <location>
        <begin position="59"/>
        <end position="79"/>
    </location>
</feature>
<keyword evidence="4 5" id="KW-0472">Membrane</keyword>
<organism evidence="7 8">
    <name type="scientific">Adineta ricciae</name>
    <name type="common">Rotifer</name>
    <dbReference type="NCBI Taxonomy" id="249248"/>
    <lineage>
        <taxon>Eukaryota</taxon>
        <taxon>Metazoa</taxon>
        <taxon>Spiralia</taxon>
        <taxon>Gnathifera</taxon>
        <taxon>Rotifera</taxon>
        <taxon>Eurotatoria</taxon>
        <taxon>Bdelloidea</taxon>
        <taxon>Adinetida</taxon>
        <taxon>Adinetidae</taxon>
        <taxon>Adineta</taxon>
    </lineage>
</organism>
<dbReference type="Gene3D" id="3.30.420.10">
    <property type="entry name" value="Ribonuclease H-like superfamily/Ribonuclease H"/>
    <property type="match status" value="1"/>
</dbReference>
<evidence type="ECO:0000256" key="1">
    <source>
        <dbReference type="ARBA" id="ARBA00004370"/>
    </source>
</evidence>
<dbReference type="OrthoDB" id="9990906at2759"/>
<dbReference type="GO" id="GO:0016020">
    <property type="term" value="C:membrane"/>
    <property type="evidence" value="ECO:0007669"/>
    <property type="project" value="UniProtKB-SubCell"/>
</dbReference>
<evidence type="ECO:0000313" key="7">
    <source>
        <dbReference type="EMBL" id="CAF1445138.1"/>
    </source>
</evidence>
<dbReference type="Gene3D" id="1.20.1070.10">
    <property type="entry name" value="Rhodopsin 7-helix transmembrane proteins"/>
    <property type="match status" value="1"/>
</dbReference>